<dbReference type="Proteomes" id="UP000298663">
    <property type="component" value="Unassembled WGS sequence"/>
</dbReference>
<gene>
    <name evidence="1" type="ORF">L596_000381</name>
</gene>
<proteinExistence type="predicted"/>
<evidence type="ECO:0000313" key="1">
    <source>
        <dbReference type="EMBL" id="TMS32558.1"/>
    </source>
</evidence>
<name>A0A4U8UM66_STECR</name>
<comment type="caution">
    <text evidence="1">The sequence shown here is derived from an EMBL/GenBank/DDBJ whole genome shotgun (WGS) entry which is preliminary data.</text>
</comment>
<dbReference type="EMBL" id="AZBU02000001">
    <property type="protein sequence ID" value="TMS32558.1"/>
    <property type="molecule type" value="Genomic_DNA"/>
</dbReference>
<reference evidence="1 2" key="2">
    <citation type="journal article" date="2019" name="G3 (Bethesda)">
        <title>Hybrid Assembly of the Genome of the Entomopathogenic Nematode Steinernema carpocapsae Identifies the X-Chromosome.</title>
        <authorList>
            <person name="Serra L."/>
            <person name="Macchietto M."/>
            <person name="Macias-Munoz A."/>
            <person name="McGill C.J."/>
            <person name="Rodriguez I.M."/>
            <person name="Rodriguez B."/>
            <person name="Murad R."/>
            <person name="Mortazavi A."/>
        </authorList>
    </citation>
    <scope>NUCLEOTIDE SEQUENCE [LARGE SCALE GENOMIC DNA]</scope>
    <source>
        <strain evidence="1 2">ALL</strain>
    </source>
</reference>
<evidence type="ECO:0000313" key="2">
    <source>
        <dbReference type="Proteomes" id="UP000298663"/>
    </source>
</evidence>
<dbReference type="OrthoDB" id="5835970at2759"/>
<protein>
    <recommendedName>
        <fullName evidence="3">DSBA-like thioredoxin domain-containing protein</fullName>
    </recommendedName>
</protein>
<keyword evidence="2" id="KW-1185">Reference proteome</keyword>
<reference evidence="1 2" key="1">
    <citation type="journal article" date="2015" name="Genome Biol.">
        <title>Comparative genomics of Steinernema reveals deeply conserved gene regulatory networks.</title>
        <authorList>
            <person name="Dillman A.R."/>
            <person name="Macchietto M."/>
            <person name="Porter C.F."/>
            <person name="Rogers A."/>
            <person name="Williams B."/>
            <person name="Antoshechkin I."/>
            <person name="Lee M.M."/>
            <person name="Goodwin Z."/>
            <person name="Lu X."/>
            <person name="Lewis E.E."/>
            <person name="Goodrich-Blair H."/>
            <person name="Stock S.P."/>
            <person name="Adams B.J."/>
            <person name="Sternberg P.W."/>
            <person name="Mortazavi A."/>
        </authorList>
    </citation>
    <scope>NUCLEOTIDE SEQUENCE [LARGE SCALE GENOMIC DNA]</scope>
    <source>
        <strain evidence="1 2">ALL</strain>
    </source>
</reference>
<dbReference type="Gene3D" id="3.40.30.10">
    <property type="entry name" value="Glutaredoxin"/>
    <property type="match status" value="1"/>
</dbReference>
<accession>A0A4U8UM66</accession>
<evidence type="ECO:0008006" key="3">
    <source>
        <dbReference type="Google" id="ProtNLM"/>
    </source>
</evidence>
<sequence length="142" mass="16751">MKFYFDITCPYSFTGYQILKSKNVTDIHFKPIVRRKFLTKRGRKNTIPIPQDELHLLQKFRERHHLNPVALKPTDYNVPDFSHRSSLFLTLISRRHPALLPSAVDLAFRRYWIENQDTNHAFSLMKVSEARICRDVGVPLVD</sequence>
<organism evidence="1 2">
    <name type="scientific">Steinernema carpocapsae</name>
    <name type="common">Entomopathogenic nematode</name>
    <dbReference type="NCBI Taxonomy" id="34508"/>
    <lineage>
        <taxon>Eukaryota</taxon>
        <taxon>Metazoa</taxon>
        <taxon>Ecdysozoa</taxon>
        <taxon>Nematoda</taxon>
        <taxon>Chromadorea</taxon>
        <taxon>Rhabditida</taxon>
        <taxon>Tylenchina</taxon>
        <taxon>Panagrolaimomorpha</taxon>
        <taxon>Strongyloidoidea</taxon>
        <taxon>Steinernematidae</taxon>
        <taxon>Steinernema</taxon>
    </lineage>
</organism>
<dbReference type="AlphaFoldDB" id="A0A4U8UM66"/>